<dbReference type="InterPro" id="IPR033873">
    <property type="entry name" value="CND41-like"/>
</dbReference>
<reference evidence="10 11" key="1">
    <citation type="journal article" date="2018" name="Nat. Genet.">
        <title>The Rosa genome provides new insights in the design of modern roses.</title>
        <authorList>
            <person name="Bendahmane M."/>
        </authorList>
    </citation>
    <scope>NUCLEOTIDE SEQUENCE [LARGE SCALE GENOMIC DNA]</scope>
    <source>
        <strain evidence="11">cv. Old Blush</strain>
    </source>
</reference>
<evidence type="ECO:0000256" key="2">
    <source>
        <dbReference type="ARBA" id="ARBA00022670"/>
    </source>
</evidence>
<dbReference type="InterPro" id="IPR032861">
    <property type="entry name" value="TAXi_N"/>
</dbReference>
<dbReference type="FunFam" id="2.40.70.10:FF:000021">
    <property type="entry name" value="Aspartyl protease AED1"/>
    <property type="match status" value="1"/>
</dbReference>
<dbReference type="InterPro" id="IPR033121">
    <property type="entry name" value="PEPTIDASE_A1"/>
</dbReference>
<comment type="caution">
    <text evidence="10">The sequence shown here is derived from an EMBL/GenBank/DDBJ whole genome shotgun (WGS) entry which is preliminary data.</text>
</comment>
<keyword evidence="2" id="KW-0645">Protease</keyword>
<dbReference type="PANTHER" id="PTHR13683">
    <property type="entry name" value="ASPARTYL PROTEASES"/>
    <property type="match status" value="1"/>
</dbReference>
<sequence>MAGVRPGSSSFSSPLSMRNFIGLSLLLCLTLCSLDKGFALAEADTHTVDLRSLFPATTCSPSTKGNKRKASLEVVHKHGPCSHLAQHKATATNHTQILEQDQVRVNSINSQIFKKLNGNEDLSQSKATTLPARWATSQGASNYVVTVGLGTPNKPLSLVFDTGSYLTWTQCQPCAGSCYPQKEPIFDPSASTSYTNISCNSTDCIQLRTTTKFNRCVADTCLYALEYGDSSYTIGLFATDKLTLTPNDVFDGFFFGCGQKNEGFINGTAGILGLSRNKFSIIEQTIQKYNRFFSYCLPPTASSTGYLSFGAPDGASNAAVKYTRLTTLSLSSDFYGIDVAGINVNGKKLSIPASVFSSPGTIIDSGTVISRLPSTAYTALRDAFRAAMTSYPLVPGPDEFLDTCYDLSSYPTVTYPKIEFVFGDGVTLELDATGIVYFLNGLKQVCLAFAENDDANDIAIFGNTQQKNMEVLYDVAGGRVGFAPGGC</sequence>
<dbReference type="InterPro" id="IPR021109">
    <property type="entry name" value="Peptidase_aspartic_dom_sf"/>
</dbReference>
<dbReference type="OMA" id="CEDAESC"/>
<evidence type="ECO:0000256" key="6">
    <source>
        <dbReference type="ARBA" id="ARBA00023157"/>
    </source>
</evidence>
<feature type="domain" description="Peptidase A1" evidence="9">
    <location>
        <begin position="143"/>
        <end position="483"/>
    </location>
</feature>
<feature type="chain" id="PRO_5015107119" evidence="8">
    <location>
        <begin position="42"/>
        <end position="487"/>
    </location>
</feature>
<proteinExistence type="inferred from homology"/>
<evidence type="ECO:0000313" key="10">
    <source>
        <dbReference type="EMBL" id="PRQ37434.1"/>
    </source>
</evidence>
<organism evidence="10 11">
    <name type="scientific">Rosa chinensis</name>
    <name type="common">China rose</name>
    <dbReference type="NCBI Taxonomy" id="74649"/>
    <lineage>
        <taxon>Eukaryota</taxon>
        <taxon>Viridiplantae</taxon>
        <taxon>Streptophyta</taxon>
        <taxon>Embryophyta</taxon>
        <taxon>Tracheophyta</taxon>
        <taxon>Spermatophyta</taxon>
        <taxon>Magnoliopsida</taxon>
        <taxon>eudicotyledons</taxon>
        <taxon>Gunneridae</taxon>
        <taxon>Pentapetalae</taxon>
        <taxon>rosids</taxon>
        <taxon>fabids</taxon>
        <taxon>Rosales</taxon>
        <taxon>Rosaceae</taxon>
        <taxon>Rosoideae</taxon>
        <taxon>Rosoideae incertae sedis</taxon>
        <taxon>Rosa</taxon>
    </lineage>
</organism>
<evidence type="ECO:0000259" key="9">
    <source>
        <dbReference type="PROSITE" id="PS51767"/>
    </source>
</evidence>
<dbReference type="Proteomes" id="UP000238479">
    <property type="component" value="Chromosome 4"/>
</dbReference>
<dbReference type="EC" id="3.4.23.12" evidence="10"/>
<accession>A0A2P6QTE4</accession>
<dbReference type="OrthoDB" id="1194275at2759"/>
<feature type="active site" evidence="7">
    <location>
        <position position="161"/>
    </location>
</feature>
<dbReference type="InterPro" id="IPR032799">
    <property type="entry name" value="TAXi_C"/>
</dbReference>
<keyword evidence="5 10" id="KW-0378">Hydrolase</keyword>
<keyword evidence="3 8" id="KW-0732">Signal</keyword>
<evidence type="ECO:0000256" key="4">
    <source>
        <dbReference type="ARBA" id="ARBA00022750"/>
    </source>
</evidence>
<feature type="active site" evidence="7">
    <location>
        <position position="364"/>
    </location>
</feature>
<keyword evidence="6" id="KW-1015">Disulfide bond</keyword>
<dbReference type="EMBL" id="PDCK01000042">
    <property type="protein sequence ID" value="PRQ37434.1"/>
    <property type="molecule type" value="Genomic_DNA"/>
</dbReference>
<dbReference type="Pfam" id="PF14541">
    <property type="entry name" value="TAXi_C"/>
    <property type="match status" value="1"/>
</dbReference>
<dbReference type="Gramene" id="PRQ37434">
    <property type="protein sequence ID" value="PRQ37434"/>
    <property type="gene ID" value="RchiOBHm_Chr4g0402551"/>
</dbReference>
<feature type="signal peptide" evidence="8">
    <location>
        <begin position="1"/>
        <end position="41"/>
    </location>
</feature>
<dbReference type="FunFam" id="2.40.70.10:FF:000013">
    <property type="entry name" value="Aspartyl protease AED1"/>
    <property type="match status" value="1"/>
</dbReference>
<dbReference type="GO" id="GO:0006508">
    <property type="term" value="P:proteolysis"/>
    <property type="evidence" value="ECO:0007669"/>
    <property type="project" value="UniProtKB-KW"/>
</dbReference>
<dbReference type="Pfam" id="PF14543">
    <property type="entry name" value="TAXi_N"/>
    <property type="match status" value="1"/>
</dbReference>
<evidence type="ECO:0000256" key="8">
    <source>
        <dbReference type="SAM" id="SignalP"/>
    </source>
</evidence>
<protein>
    <submittedName>
        <fullName evidence="10">Putative nepenthesin</fullName>
        <ecNumber evidence="10">3.4.23.12</ecNumber>
    </submittedName>
</protein>
<dbReference type="Gene3D" id="2.40.70.10">
    <property type="entry name" value="Acid Proteases"/>
    <property type="match status" value="2"/>
</dbReference>
<gene>
    <name evidence="10" type="ORF">RchiOBHm_Chr4g0402551</name>
</gene>
<keyword evidence="11" id="KW-1185">Reference proteome</keyword>
<dbReference type="PROSITE" id="PS51767">
    <property type="entry name" value="PEPTIDASE_A1"/>
    <property type="match status" value="1"/>
</dbReference>
<dbReference type="CDD" id="cd05472">
    <property type="entry name" value="cnd41_like"/>
    <property type="match status" value="1"/>
</dbReference>
<evidence type="ECO:0000256" key="3">
    <source>
        <dbReference type="ARBA" id="ARBA00022729"/>
    </source>
</evidence>
<comment type="similarity">
    <text evidence="1">Belongs to the peptidase A1 family.</text>
</comment>
<evidence type="ECO:0000256" key="1">
    <source>
        <dbReference type="ARBA" id="ARBA00007447"/>
    </source>
</evidence>
<dbReference type="AlphaFoldDB" id="A0A2P6QTE4"/>
<evidence type="ECO:0000256" key="7">
    <source>
        <dbReference type="PIRSR" id="PIRSR601461-1"/>
    </source>
</evidence>
<dbReference type="GO" id="GO:0004190">
    <property type="term" value="F:aspartic-type endopeptidase activity"/>
    <property type="evidence" value="ECO:0007669"/>
    <property type="project" value="UniProtKB-KW"/>
</dbReference>
<evidence type="ECO:0000313" key="11">
    <source>
        <dbReference type="Proteomes" id="UP000238479"/>
    </source>
</evidence>
<keyword evidence="4" id="KW-0064">Aspartyl protease</keyword>
<evidence type="ECO:0000256" key="5">
    <source>
        <dbReference type="ARBA" id="ARBA00022801"/>
    </source>
</evidence>
<dbReference type="SUPFAM" id="SSF50630">
    <property type="entry name" value="Acid proteases"/>
    <property type="match status" value="1"/>
</dbReference>
<name>A0A2P6QTE4_ROSCH</name>
<dbReference type="InterPro" id="IPR001461">
    <property type="entry name" value="Aspartic_peptidase_A1"/>
</dbReference>
<dbReference type="PANTHER" id="PTHR13683:SF750">
    <property type="entry name" value="ASPARTYL PROTEASE AED1"/>
    <property type="match status" value="1"/>
</dbReference>